<comment type="caution">
    <text evidence="1">The sequence shown here is derived from an EMBL/GenBank/DDBJ whole genome shotgun (WGS) entry which is preliminary data.</text>
</comment>
<sequence>MDLQHQRCDMETSLYHARTTRGHISVSQVSPGKEAAFGRCSFGPTFSLSSSTLLLSRTTSWKGWSFIRAGLQLGHGLQVLGGQRRVRGSEREQAFILHEATPLMARPTVEATDSS</sequence>
<evidence type="ECO:0000313" key="2">
    <source>
        <dbReference type="Proteomes" id="UP001152622"/>
    </source>
</evidence>
<name>A0A9Q1IKT2_SYNKA</name>
<accession>A0A9Q1IKT2</accession>
<dbReference type="Proteomes" id="UP001152622">
    <property type="component" value="Chromosome 13"/>
</dbReference>
<keyword evidence="2" id="KW-1185">Reference proteome</keyword>
<evidence type="ECO:0000313" key="1">
    <source>
        <dbReference type="EMBL" id="KAJ8344291.1"/>
    </source>
</evidence>
<organism evidence="1 2">
    <name type="scientific">Synaphobranchus kaupii</name>
    <name type="common">Kaup's arrowtooth eel</name>
    <dbReference type="NCBI Taxonomy" id="118154"/>
    <lineage>
        <taxon>Eukaryota</taxon>
        <taxon>Metazoa</taxon>
        <taxon>Chordata</taxon>
        <taxon>Craniata</taxon>
        <taxon>Vertebrata</taxon>
        <taxon>Euteleostomi</taxon>
        <taxon>Actinopterygii</taxon>
        <taxon>Neopterygii</taxon>
        <taxon>Teleostei</taxon>
        <taxon>Anguilliformes</taxon>
        <taxon>Synaphobranchidae</taxon>
        <taxon>Synaphobranchus</taxon>
    </lineage>
</organism>
<dbReference type="EMBL" id="JAINUF010000013">
    <property type="protein sequence ID" value="KAJ8344291.1"/>
    <property type="molecule type" value="Genomic_DNA"/>
</dbReference>
<proteinExistence type="predicted"/>
<protein>
    <submittedName>
        <fullName evidence="1">Uncharacterized protein</fullName>
    </submittedName>
</protein>
<reference evidence="1" key="1">
    <citation type="journal article" date="2023" name="Science">
        <title>Genome structures resolve the early diversification of teleost fishes.</title>
        <authorList>
            <person name="Parey E."/>
            <person name="Louis A."/>
            <person name="Montfort J."/>
            <person name="Bouchez O."/>
            <person name="Roques C."/>
            <person name="Iampietro C."/>
            <person name="Lluch J."/>
            <person name="Castinel A."/>
            <person name="Donnadieu C."/>
            <person name="Desvignes T."/>
            <person name="Floi Bucao C."/>
            <person name="Jouanno E."/>
            <person name="Wen M."/>
            <person name="Mejri S."/>
            <person name="Dirks R."/>
            <person name="Jansen H."/>
            <person name="Henkel C."/>
            <person name="Chen W.J."/>
            <person name="Zahm M."/>
            <person name="Cabau C."/>
            <person name="Klopp C."/>
            <person name="Thompson A.W."/>
            <person name="Robinson-Rechavi M."/>
            <person name="Braasch I."/>
            <person name="Lecointre G."/>
            <person name="Bobe J."/>
            <person name="Postlethwait J.H."/>
            <person name="Berthelot C."/>
            <person name="Roest Crollius H."/>
            <person name="Guiguen Y."/>
        </authorList>
    </citation>
    <scope>NUCLEOTIDE SEQUENCE</scope>
    <source>
        <strain evidence="1">WJC10195</strain>
    </source>
</reference>
<dbReference type="AlphaFoldDB" id="A0A9Q1IKT2"/>
<gene>
    <name evidence="1" type="ORF">SKAU_G00316200</name>
</gene>